<evidence type="ECO:0000259" key="7">
    <source>
        <dbReference type="Pfam" id="PF08864"/>
    </source>
</evidence>
<evidence type="ECO:0000256" key="1">
    <source>
        <dbReference type="ARBA" id="ARBA00004370"/>
    </source>
</evidence>
<evidence type="ECO:0000256" key="6">
    <source>
        <dbReference type="ARBA" id="ARBA00023310"/>
    </source>
</evidence>
<dbReference type="InterPro" id="IPR014963">
    <property type="entry name" value="UPF0302_N"/>
</dbReference>
<evidence type="ECO:0000256" key="5">
    <source>
        <dbReference type="ARBA" id="ARBA00023136"/>
    </source>
</evidence>
<proteinExistence type="predicted"/>
<evidence type="ECO:0000256" key="3">
    <source>
        <dbReference type="ARBA" id="ARBA00022781"/>
    </source>
</evidence>
<name>A0AB74E7A8_STAAU</name>
<accession>A0AB74E7A8</accession>
<organism evidence="8 9">
    <name type="scientific">Staphylococcus aureus</name>
    <dbReference type="NCBI Taxonomy" id="1280"/>
    <lineage>
        <taxon>Bacteria</taxon>
        <taxon>Bacillati</taxon>
        <taxon>Bacillota</taxon>
        <taxon>Bacilli</taxon>
        <taxon>Bacillales</taxon>
        <taxon>Staphylococcaceae</taxon>
        <taxon>Staphylococcus</taxon>
    </lineage>
</organism>
<dbReference type="Proteomes" id="UP000293434">
    <property type="component" value="Unassembled WGS sequence"/>
</dbReference>
<protein>
    <recommendedName>
        <fullName evidence="7">UPF0302 domain-containing protein</fullName>
    </recommendedName>
</protein>
<keyword evidence="4" id="KW-0406">Ion transport</keyword>
<comment type="subcellular location">
    <subcellularLocation>
        <location evidence="1">Membrane</location>
    </subcellularLocation>
</comment>
<sequence length="87" mass="10251">MSETFNQIKESFIEYLLFQYRFKSRIAVWVLNYIKVNEAKLANIHFVDTKINPDLIGGFRVKVGTTVLDGSVRNDLVQLQRKFRRVN</sequence>
<evidence type="ECO:0000256" key="2">
    <source>
        <dbReference type="ARBA" id="ARBA00022448"/>
    </source>
</evidence>
<evidence type="ECO:0000256" key="4">
    <source>
        <dbReference type="ARBA" id="ARBA00023065"/>
    </source>
</evidence>
<keyword evidence="2" id="KW-0813">Transport</keyword>
<dbReference type="Gene3D" id="3.40.1530.30">
    <property type="entry name" value="Uncharacterised family UPF0302, N-terminal domain"/>
    <property type="match status" value="1"/>
</dbReference>
<keyword evidence="6" id="KW-0066">ATP synthesis</keyword>
<dbReference type="GO" id="GO:0046933">
    <property type="term" value="F:proton-transporting ATP synthase activity, rotational mechanism"/>
    <property type="evidence" value="ECO:0007669"/>
    <property type="project" value="InterPro"/>
</dbReference>
<dbReference type="AlphaFoldDB" id="A0AB74E7A8"/>
<keyword evidence="3" id="KW-0375">Hydrogen ion transport</keyword>
<dbReference type="PRINTS" id="PR00125">
    <property type="entry name" value="ATPASEDELTA"/>
</dbReference>
<evidence type="ECO:0000313" key="9">
    <source>
        <dbReference type="Proteomes" id="UP000293434"/>
    </source>
</evidence>
<dbReference type="InterPro" id="IPR000711">
    <property type="entry name" value="ATPase_OSCP/dsu"/>
</dbReference>
<feature type="domain" description="UPF0302" evidence="7">
    <location>
        <begin position="9"/>
        <end position="51"/>
    </location>
</feature>
<dbReference type="EMBL" id="RQTC01000032">
    <property type="protein sequence ID" value="RZH95241.1"/>
    <property type="molecule type" value="Genomic_DNA"/>
</dbReference>
<dbReference type="GO" id="GO:0016020">
    <property type="term" value="C:membrane"/>
    <property type="evidence" value="ECO:0007669"/>
    <property type="project" value="UniProtKB-SubCell"/>
</dbReference>
<evidence type="ECO:0000313" key="8">
    <source>
        <dbReference type="EMBL" id="RZH95241.1"/>
    </source>
</evidence>
<comment type="caution">
    <text evidence="8">The sequence shown here is derived from an EMBL/GenBank/DDBJ whole genome shotgun (WGS) entry which is preliminary data.</text>
</comment>
<dbReference type="Pfam" id="PF08864">
    <property type="entry name" value="UPF0302"/>
    <property type="match status" value="1"/>
</dbReference>
<dbReference type="InterPro" id="IPR038091">
    <property type="entry name" value="UPF0302_N_sf"/>
</dbReference>
<keyword evidence="5" id="KW-0472">Membrane</keyword>
<reference evidence="8 9" key="1">
    <citation type="submission" date="2018-11" db="EMBL/GenBank/DDBJ databases">
        <title>Genomic profiling of Staphylococcus species from a Poultry farm system in KwaZulu-Natal, South Africa.</title>
        <authorList>
            <person name="Amoako D.G."/>
            <person name="Somboro A.M."/>
            <person name="Abia A.L.K."/>
            <person name="Bester L.A."/>
            <person name="Essack S.Y."/>
        </authorList>
    </citation>
    <scope>NUCLEOTIDE SEQUENCE [LARGE SCALE GENOMIC DNA]</scope>
    <source>
        <strain evidence="8 9">SA9</strain>
    </source>
</reference>
<gene>
    <name evidence="8" type="ORF">EIG94_02870</name>
</gene>